<organism evidence="5 6">
    <name type="scientific">Streptococcus suis</name>
    <dbReference type="NCBI Taxonomy" id="1307"/>
    <lineage>
        <taxon>Bacteria</taxon>
        <taxon>Bacillati</taxon>
        <taxon>Bacillota</taxon>
        <taxon>Bacilli</taxon>
        <taxon>Lactobacillales</taxon>
        <taxon>Streptococcaceae</taxon>
        <taxon>Streptococcus</taxon>
    </lineage>
</organism>
<dbReference type="Gene3D" id="3.90.220.20">
    <property type="entry name" value="DNA methylase specificity domains"/>
    <property type="match status" value="1"/>
</dbReference>
<evidence type="ECO:0000313" key="6">
    <source>
        <dbReference type="Proteomes" id="UP000594569"/>
    </source>
</evidence>
<dbReference type="PANTHER" id="PTHR30408:SF12">
    <property type="entry name" value="TYPE I RESTRICTION ENZYME MJAVIII SPECIFICITY SUBUNIT"/>
    <property type="match status" value="1"/>
</dbReference>
<keyword evidence="5" id="KW-0378">Hydrolase</keyword>
<comment type="similarity">
    <text evidence="1">Belongs to the type-I restriction system S methylase family.</text>
</comment>
<dbReference type="REBASE" id="497809">
    <property type="entry name" value="S1.SsuYZDH1ORF2625P"/>
</dbReference>
<feature type="domain" description="Type I restriction modification DNA specificity" evidence="4">
    <location>
        <begin position="3"/>
        <end position="168"/>
    </location>
</feature>
<dbReference type="Proteomes" id="UP000594569">
    <property type="component" value="Chromosome"/>
</dbReference>
<dbReference type="Pfam" id="PF01420">
    <property type="entry name" value="Methylase_S"/>
    <property type="match status" value="1"/>
</dbReference>
<reference evidence="5 6" key="1">
    <citation type="submission" date="2020-12" db="EMBL/GenBank/DDBJ databases">
        <title>Nonconservative transfer and diversity of a new family of integrative and conjugative elements associated with antibiotic resistance in zoonotic pathogen Streptococcus suis.</title>
        <authorList>
            <person name="Huang J."/>
        </authorList>
    </citation>
    <scope>NUCLEOTIDE SEQUENCE [LARGE SCALE GENOMIC DNA]</scope>
    <source>
        <strain evidence="5 6">YZDH1</strain>
    </source>
</reference>
<evidence type="ECO:0000313" key="5">
    <source>
        <dbReference type="EMBL" id="QPO27715.1"/>
    </source>
</evidence>
<evidence type="ECO:0000256" key="2">
    <source>
        <dbReference type="ARBA" id="ARBA00022747"/>
    </source>
</evidence>
<dbReference type="GO" id="GO:0009307">
    <property type="term" value="P:DNA restriction-modification system"/>
    <property type="evidence" value="ECO:0007669"/>
    <property type="project" value="UniProtKB-KW"/>
</dbReference>
<evidence type="ECO:0000256" key="3">
    <source>
        <dbReference type="ARBA" id="ARBA00023125"/>
    </source>
</evidence>
<dbReference type="InterPro" id="IPR000055">
    <property type="entry name" value="Restrct_endonuc_typeI_TRD"/>
</dbReference>
<evidence type="ECO:0000256" key="1">
    <source>
        <dbReference type="ARBA" id="ARBA00010923"/>
    </source>
</evidence>
<dbReference type="PANTHER" id="PTHR30408">
    <property type="entry name" value="TYPE-1 RESTRICTION ENZYME ECOKI SPECIFICITY PROTEIN"/>
    <property type="match status" value="1"/>
</dbReference>
<evidence type="ECO:0000259" key="4">
    <source>
        <dbReference type="Pfam" id="PF01420"/>
    </source>
</evidence>
<keyword evidence="3" id="KW-0238">DNA-binding</keyword>
<dbReference type="InterPro" id="IPR052021">
    <property type="entry name" value="Type-I_RS_S_subunit"/>
</dbReference>
<keyword evidence="5" id="KW-0540">Nuclease</keyword>
<dbReference type="GO" id="GO:0004519">
    <property type="term" value="F:endonuclease activity"/>
    <property type="evidence" value="ECO:0007669"/>
    <property type="project" value="UniProtKB-KW"/>
</dbReference>
<dbReference type="SUPFAM" id="SSF116734">
    <property type="entry name" value="DNA methylase specificity domain"/>
    <property type="match status" value="1"/>
</dbReference>
<name>A0A7T1LC78_STRSU</name>
<dbReference type="AlphaFoldDB" id="A0A7T1LC78"/>
<dbReference type="GO" id="GO:0003677">
    <property type="term" value="F:DNA binding"/>
    <property type="evidence" value="ECO:0007669"/>
    <property type="project" value="UniProtKB-KW"/>
</dbReference>
<sequence>MREVATFVKGNGYSKKDLVIEGSPIILYGRLYTKYETVISEVDTFVSVEDNKNSVVYSEGGEVLVPASGESSLDIARASVVAKKGIILGGDINIIRLHSEIFPVFLALTISNGKQQKGLSKRAQGKSVVHLHNSDLKKVDLDFPTLPEQEAIGSFFSDLDQLITLHQRK</sequence>
<dbReference type="EMBL" id="CP065430">
    <property type="protein sequence ID" value="QPO27715.1"/>
    <property type="molecule type" value="Genomic_DNA"/>
</dbReference>
<gene>
    <name evidence="5" type="ORF">I5V48_02620</name>
</gene>
<accession>A0A7T1LC78</accession>
<dbReference type="InterPro" id="IPR044946">
    <property type="entry name" value="Restrct_endonuc_typeI_TRD_sf"/>
</dbReference>
<protein>
    <submittedName>
        <fullName evidence="5">Restriction endonuclease subunit S</fullName>
    </submittedName>
</protein>
<keyword evidence="2" id="KW-0680">Restriction system</keyword>
<proteinExistence type="inferred from homology"/>
<keyword evidence="5" id="KW-0255">Endonuclease</keyword>